<dbReference type="Gene3D" id="2.60.120.1130">
    <property type="match status" value="1"/>
</dbReference>
<feature type="chain" id="PRO_5007494303" description="DUF3857 domain-containing protein" evidence="1">
    <location>
        <begin position="20"/>
        <end position="645"/>
    </location>
</feature>
<dbReference type="InterPro" id="IPR024618">
    <property type="entry name" value="DUF3857"/>
</dbReference>
<dbReference type="Gene3D" id="2.60.40.3140">
    <property type="match status" value="1"/>
</dbReference>
<name>A0A142EJ44_9BACT</name>
<reference evidence="4" key="1">
    <citation type="submission" date="2015-09" db="EMBL/GenBank/DDBJ databases">
        <title>Complete sequence of Algoriphagus sp. M8-2.</title>
        <authorList>
            <person name="Shintani M."/>
        </authorList>
    </citation>
    <scope>NUCLEOTIDE SEQUENCE [LARGE SCALE GENOMIC DNA]</scope>
    <source>
        <strain evidence="4">M8-2</strain>
    </source>
</reference>
<dbReference type="RefSeq" id="WP_067543052.1">
    <property type="nucleotide sequence ID" value="NZ_CP012836.1"/>
</dbReference>
<keyword evidence="4" id="KW-1185">Reference proteome</keyword>
<feature type="domain" description="DUF3857" evidence="2">
    <location>
        <begin position="67"/>
        <end position="216"/>
    </location>
</feature>
<dbReference type="OrthoDB" id="98874at2"/>
<feature type="signal peptide" evidence="1">
    <location>
        <begin position="1"/>
        <end position="19"/>
    </location>
</feature>
<gene>
    <name evidence="3" type="ORF">AO498_01990</name>
</gene>
<dbReference type="KEGG" id="alm:AO498_01990"/>
<evidence type="ECO:0000313" key="4">
    <source>
        <dbReference type="Proteomes" id="UP000073816"/>
    </source>
</evidence>
<proteinExistence type="predicted"/>
<evidence type="ECO:0000259" key="2">
    <source>
        <dbReference type="Pfam" id="PF12969"/>
    </source>
</evidence>
<organism evidence="3 4">
    <name type="scientific">Algoriphagus sanaruensis</name>
    <dbReference type="NCBI Taxonomy" id="1727163"/>
    <lineage>
        <taxon>Bacteria</taxon>
        <taxon>Pseudomonadati</taxon>
        <taxon>Bacteroidota</taxon>
        <taxon>Cytophagia</taxon>
        <taxon>Cytophagales</taxon>
        <taxon>Cyclobacteriaceae</taxon>
        <taxon>Algoriphagus</taxon>
    </lineage>
</organism>
<dbReference type="PATRIC" id="fig|1727163.4.peg.421"/>
<protein>
    <recommendedName>
        <fullName evidence="2">DUF3857 domain-containing protein</fullName>
    </recommendedName>
</protein>
<dbReference type="Pfam" id="PF12969">
    <property type="entry name" value="DUF3857"/>
    <property type="match status" value="1"/>
</dbReference>
<keyword evidence="1" id="KW-0732">Signal</keyword>
<accession>A0A142EJ44</accession>
<evidence type="ECO:0000313" key="3">
    <source>
        <dbReference type="EMBL" id="AMQ55149.1"/>
    </source>
</evidence>
<reference evidence="3 4" key="2">
    <citation type="journal article" date="2016" name="Genome Announc.">
        <title>Complete Genome Sequence of Algoriphagus sp. Strain M8-2, Isolated from a Brackish Lake.</title>
        <authorList>
            <person name="Muraguchi Y."/>
            <person name="Kushimoto K."/>
            <person name="Ohtsubo Y."/>
            <person name="Suzuki T."/>
            <person name="Dohra H."/>
            <person name="Kimbara K."/>
            <person name="Shintani M."/>
        </authorList>
    </citation>
    <scope>NUCLEOTIDE SEQUENCE [LARGE SCALE GENOMIC DNA]</scope>
    <source>
        <strain evidence="3 4">M8-2</strain>
    </source>
</reference>
<dbReference type="Proteomes" id="UP000073816">
    <property type="component" value="Chromosome"/>
</dbReference>
<dbReference type="EMBL" id="CP012836">
    <property type="protein sequence ID" value="AMQ55149.1"/>
    <property type="molecule type" value="Genomic_DNA"/>
</dbReference>
<dbReference type="STRING" id="1727163.AO498_01990"/>
<dbReference type="AlphaFoldDB" id="A0A142EJ44"/>
<evidence type="ECO:0000256" key="1">
    <source>
        <dbReference type="SAM" id="SignalP"/>
    </source>
</evidence>
<sequence>MNKFFLALTLILGPSILFAQSNKMGDINPNEIALTEVPYEPGAAAVVLAAYGDSRFYSDILETNFFYRIKILTEAGKEEGDIRIRYYRGTSGVENISGIKAQLVNYVNGEANVTKLGKDNIFDVDLGEGYREVRITFPDVQVGSILEFSYKKGDKNLTFLDGWRFQRSIPTLFSRYQIIMIPQLEYKMIGQGENFFYKAKKEVNNGTYSWELRNLYSLKEEPYMKNYRDYEERVEFQLSKYQTAASNAGAEFKDVLNTWEVLGDEMIERYTVNGYYRSGALERELFALDLSKGTQREKAENAYYYLRDNFINEGEDYIYPDQSLNQLLKSKRGQPGELILAYMGILKSQGIVCDPILIGSKGYGRSELVQFPFLNQFDEILLLAELDGKPQFIDLSDPMAPFGFVDIDKHVKGGLLLQKDKSRLIPIELKHNSNNIVSSTVELNQETGELVIKNSLRSYNYAGLSIAKAAERLRKAEKPMEDLFTYSRETMEVRNVELENLLEEKNYLNANFEMVMPNAAELDILAFNPLRISSFAQNPFTQEYRVFPVDFEYPFSELYTANVVIPEGYELDDYPTSESITIPGGLIGFNYSVEKIGEILKVTAKLDVRASLIPVGAYADLKFFMETVSSKLTAPIVLKKKVANP</sequence>